<feature type="region of interest" description="Disordered" evidence="1">
    <location>
        <begin position="1099"/>
        <end position="1325"/>
    </location>
</feature>
<dbReference type="GeneID" id="7896179"/>
<feature type="compositionally biased region" description="Basic and acidic residues" evidence="1">
    <location>
        <begin position="1478"/>
        <end position="1508"/>
    </location>
</feature>
<feature type="compositionally biased region" description="Low complexity" evidence="1">
    <location>
        <begin position="3747"/>
        <end position="3762"/>
    </location>
</feature>
<feature type="compositionally biased region" description="Polar residues" evidence="1">
    <location>
        <begin position="1964"/>
        <end position="1977"/>
    </location>
</feature>
<feature type="region of interest" description="Disordered" evidence="1">
    <location>
        <begin position="3202"/>
        <end position="3230"/>
    </location>
</feature>
<feature type="compositionally biased region" description="Polar residues" evidence="1">
    <location>
        <begin position="4373"/>
        <end position="4392"/>
    </location>
</feature>
<feature type="region of interest" description="Disordered" evidence="1">
    <location>
        <begin position="2553"/>
        <end position="2600"/>
    </location>
</feature>
<proteinExistence type="predicted"/>
<feature type="region of interest" description="Disordered" evidence="1">
    <location>
        <begin position="3930"/>
        <end position="3956"/>
    </location>
</feature>
<feature type="region of interest" description="Disordered" evidence="1">
    <location>
        <begin position="2432"/>
        <end position="2480"/>
    </location>
</feature>
<feature type="compositionally biased region" description="Basic and acidic residues" evidence="1">
    <location>
        <begin position="1597"/>
        <end position="1625"/>
    </location>
</feature>
<feature type="region of interest" description="Disordered" evidence="1">
    <location>
        <begin position="1338"/>
        <end position="1625"/>
    </location>
</feature>
<feature type="region of interest" description="Disordered" evidence="1">
    <location>
        <begin position="3486"/>
        <end position="3558"/>
    </location>
</feature>
<feature type="region of interest" description="Disordered" evidence="1">
    <location>
        <begin position="4944"/>
        <end position="4991"/>
    </location>
</feature>
<dbReference type="RefSeq" id="XP_018637715.1">
    <property type="nucleotide sequence ID" value="XM_018781938.1"/>
</dbReference>
<feature type="compositionally biased region" description="Basic and acidic residues" evidence="1">
    <location>
        <begin position="508"/>
        <end position="521"/>
    </location>
</feature>
<feature type="region of interest" description="Disordered" evidence="1">
    <location>
        <begin position="1758"/>
        <end position="1786"/>
    </location>
</feature>
<feature type="compositionally biased region" description="Gly residues" evidence="1">
    <location>
        <begin position="1014"/>
        <end position="1023"/>
    </location>
</feature>
<feature type="compositionally biased region" description="Low complexity" evidence="1">
    <location>
        <begin position="1672"/>
        <end position="1681"/>
    </location>
</feature>
<feature type="compositionally biased region" description="Low complexity" evidence="1">
    <location>
        <begin position="3527"/>
        <end position="3536"/>
    </location>
</feature>
<feature type="region of interest" description="Disordered" evidence="1">
    <location>
        <begin position="3726"/>
        <end position="3795"/>
    </location>
</feature>
<dbReference type="Proteomes" id="UP000001529">
    <property type="component" value="Chromosome V"/>
</dbReference>
<feature type="compositionally biased region" description="Polar residues" evidence="1">
    <location>
        <begin position="1172"/>
        <end position="1182"/>
    </location>
</feature>
<feature type="compositionally biased region" description="Basic and acidic residues" evidence="1">
    <location>
        <begin position="262"/>
        <end position="282"/>
    </location>
</feature>
<feature type="region of interest" description="Disordered" evidence="1">
    <location>
        <begin position="3675"/>
        <end position="3705"/>
    </location>
</feature>
<gene>
    <name evidence="2" type="ORF">TGME49_285140</name>
</gene>
<feature type="compositionally biased region" description="Basic and acidic residues" evidence="1">
    <location>
        <begin position="2017"/>
        <end position="2027"/>
    </location>
</feature>
<dbReference type="VEuPathDB" id="ToxoDB:TGME49_228395"/>
<feature type="compositionally biased region" description="Basic and acidic residues" evidence="1">
    <location>
        <begin position="1357"/>
        <end position="1388"/>
    </location>
</feature>
<feature type="region of interest" description="Disordered" evidence="1">
    <location>
        <begin position="251"/>
        <end position="363"/>
    </location>
</feature>
<feature type="compositionally biased region" description="Polar residues" evidence="1">
    <location>
        <begin position="2948"/>
        <end position="2959"/>
    </location>
</feature>
<feature type="region of interest" description="Disordered" evidence="1">
    <location>
        <begin position="3978"/>
        <end position="3999"/>
    </location>
</feature>
<name>S8F519_TOXGM</name>
<feature type="compositionally biased region" description="Basic and acidic residues" evidence="1">
    <location>
        <begin position="4604"/>
        <end position="4912"/>
    </location>
</feature>
<feature type="compositionally biased region" description="Low complexity" evidence="1">
    <location>
        <begin position="3009"/>
        <end position="3019"/>
    </location>
</feature>
<feature type="region of interest" description="Disordered" evidence="1">
    <location>
        <begin position="484"/>
        <end position="521"/>
    </location>
</feature>
<feature type="region of interest" description="Disordered" evidence="1">
    <location>
        <begin position="2314"/>
        <end position="2341"/>
    </location>
</feature>
<dbReference type="EMBL" id="CM002039">
    <property type="protein sequence ID" value="EPT30896.1"/>
    <property type="molecule type" value="Genomic_DNA"/>
</dbReference>
<feature type="region of interest" description="Disordered" evidence="1">
    <location>
        <begin position="1038"/>
        <end position="1085"/>
    </location>
</feature>
<feature type="compositionally biased region" description="Polar residues" evidence="1">
    <location>
        <begin position="2506"/>
        <end position="2516"/>
    </location>
</feature>
<feature type="region of interest" description="Disordered" evidence="1">
    <location>
        <begin position="2134"/>
        <end position="2180"/>
    </location>
</feature>
<feature type="compositionally biased region" description="Basic and acidic residues" evidence="1">
    <location>
        <begin position="863"/>
        <end position="880"/>
    </location>
</feature>
<feature type="region of interest" description="Disordered" evidence="1">
    <location>
        <begin position="2938"/>
        <end position="3040"/>
    </location>
</feature>
<feature type="region of interest" description="Disordered" evidence="1">
    <location>
        <begin position="2254"/>
        <end position="2299"/>
    </location>
</feature>
<feature type="compositionally biased region" description="Basic and acidic residues" evidence="1">
    <location>
        <begin position="2439"/>
        <end position="2453"/>
    </location>
</feature>
<feature type="compositionally biased region" description="Basic and acidic residues" evidence="1">
    <location>
        <begin position="4341"/>
        <end position="4352"/>
    </location>
</feature>
<feature type="region of interest" description="Disordered" evidence="1">
    <location>
        <begin position="848"/>
        <end position="1026"/>
    </location>
</feature>
<protein>
    <submittedName>
        <fullName evidence="2">Uncharacterized protein</fullName>
    </submittedName>
</protein>
<feature type="compositionally biased region" description="Low complexity" evidence="1">
    <location>
        <begin position="152"/>
        <end position="165"/>
    </location>
</feature>
<feature type="compositionally biased region" description="Polar residues" evidence="1">
    <location>
        <begin position="1652"/>
        <end position="1662"/>
    </location>
</feature>
<feature type="region of interest" description="Disordered" evidence="1">
    <location>
        <begin position="152"/>
        <end position="213"/>
    </location>
</feature>
<feature type="compositionally biased region" description="Polar residues" evidence="1">
    <location>
        <begin position="4485"/>
        <end position="4495"/>
    </location>
</feature>
<evidence type="ECO:0000313" key="3">
    <source>
        <dbReference type="Proteomes" id="UP000001529"/>
    </source>
</evidence>
<feature type="region of interest" description="Disordered" evidence="1">
    <location>
        <begin position="4054"/>
        <end position="4096"/>
    </location>
</feature>
<feature type="compositionally biased region" description="Basic and acidic residues" evidence="1">
    <location>
        <begin position="1837"/>
        <end position="1847"/>
    </location>
</feature>
<feature type="compositionally biased region" description="Polar residues" evidence="1">
    <location>
        <begin position="1232"/>
        <end position="1242"/>
    </location>
</feature>
<feature type="region of interest" description="Disordered" evidence="1">
    <location>
        <begin position="1999"/>
        <end position="2028"/>
    </location>
</feature>
<feature type="compositionally biased region" description="Polar residues" evidence="1">
    <location>
        <begin position="2146"/>
        <end position="2156"/>
    </location>
</feature>
<feature type="compositionally biased region" description="Basic and acidic residues" evidence="1">
    <location>
        <begin position="4957"/>
        <end position="4974"/>
    </location>
</feature>
<feature type="region of interest" description="Disordered" evidence="1">
    <location>
        <begin position="1939"/>
        <end position="1984"/>
    </location>
</feature>
<dbReference type="VEuPathDB" id="ToxoDB:TGME49_500200"/>
<feature type="compositionally biased region" description="Basic and acidic residues" evidence="1">
    <location>
        <begin position="897"/>
        <end position="908"/>
    </location>
</feature>
<feature type="region of interest" description="Disordered" evidence="1">
    <location>
        <begin position="2372"/>
        <end position="2401"/>
    </location>
</feature>
<feature type="compositionally biased region" description="Basic and acidic residues" evidence="1">
    <location>
        <begin position="2211"/>
        <end position="2223"/>
    </location>
</feature>
<evidence type="ECO:0000256" key="1">
    <source>
        <dbReference type="SAM" id="MobiDB-lite"/>
    </source>
</evidence>
<feature type="compositionally biased region" description="Basic and acidic residues" evidence="1">
    <location>
        <begin position="1537"/>
        <end position="1547"/>
    </location>
</feature>
<evidence type="ECO:0000313" key="2">
    <source>
        <dbReference type="EMBL" id="EPT30896.1"/>
    </source>
</evidence>
<feature type="region of interest" description="Disordered" evidence="1">
    <location>
        <begin position="4015"/>
        <end position="4042"/>
    </location>
</feature>
<feature type="compositionally biased region" description="Basic and acidic residues" evidence="1">
    <location>
        <begin position="965"/>
        <end position="978"/>
    </location>
</feature>
<feature type="region of interest" description="Disordered" evidence="1">
    <location>
        <begin position="2192"/>
        <end position="2223"/>
    </location>
</feature>
<feature type="region of interest" description="Disordered" evidence="1">
    <location>
        <begin position="1819"/>
        <end position="1865"/>
    </location>
</feature>
<reference evidence="2" key="1">
    <citation type="submission" date="2013-04" db="EMBL/GenBank/DDBJ databases">
        <authorList>
            <person name="Sibley D."/>
            <person name="Venepally P."/>
            <person name="Karamycheva S."/>
            <person name="Hadjithomas M."/>
            <person name="Khan A."/>
            <person name="Brunk B."/>
            <person name="Roos D."/>
            <person name="Caler E."/>
            <person name="Lorenzi H."/>
        </authorList>
    </citation>
    <scope>NUCLEOTIDE SEQUENCE [LARGE SCALE GENOMIC DNA]</scope>
    <source>
        <strain evidence="2">ME49</strain>
    </source>
</reference>
<feature type="compositionally biased region" description="Basic and acidic residues" evidence="1">
    <location>
        <begin position="1057"/>
        <end position="1085"/>
    </location>
</feature>
<feature type="compositionally biased region" description="Basic residues" evidence="1">
    <location>
        <begin position="317"/>
        <end position="328"/>
    </location>
</feature>
<feature type="region of interest" description="Disordered" evidence="1">
    <location>
        <begin position="2492"/>
        <end position="2521"/>
    </location>
</feature>
<feature type="compositionally biased region" description="Polar residues" evidence="1">
    <location>
        <begin position="992"/>
        <end position="1002"/>
    </location>
</feature>
<accession>S8F519</accession>
<feature type="compositionally biased region" description="Basic and acidic residues" evidence="1">
    <location>
        <begin position="1417"/>
        <end position="1427"/>
    </location>
</feature>
<dbReference type="EMBL" id="KE138825">
    <property type="protein sequence ID" value="EPT30896.1"/>
    <property type="molecule type" value="Genomic_DNA"/>
</dbReference>
<dbReference type="KEGG" id="tgo:TGME49_285140"/>
<feature type="region of interest" description="Disordered" evidence="1">
    <location>
        <begin position="1638"/>
        <end position="1745"/>
    </location>
</feature>
<dbReference type="OrthoDB" id="10520260at2759"/>
<feature type="compositionally biased region" description="Low complexity" evidence="1">
    <location>
        <begin position="351"/>
        <end position="363"/>
    </location>
</feature>
<feature type="region of interest" description="Disordered" evidence="1">
    <location>
        <begin position="4305"/>
        <end position="4403"/>
    </location>
</feature>
<feature type="region of interest" description="Disordered" evidence="1">
    <location>
        <begin position="1880"/>
        <end position="1906"/>
    </location>
</feature>
<organism evidence="2 3">
    <name type="scientific">Toxoplasma gondii (strain ATCC 50611 / Me49)</name>
    <dbReference type="NCBI Taxonomy" id="508771"/>
    <lineage>
        <taxon>Eukaryota</taxon>
        <taxon>Sar</taxon>
        <taxon>Alveolata</taxon>
        <taxon>Apicomplexa</taxon>
        <taxon>Conoidasida</taxon>
        <taxon>Coccidia</taxon>
        <taxon>Eucoccidiorida</taxon>
        <taxon>Eimeriorina</taxon>
        <taxon>Sarcocystidae</taxon>
        <taxon>Toxoplasma</taxon>
    </lineage>
</organism>
<feature type="region of interest" description="Disordered" evidence="1">
    <location>
        <begin position="3342"/>
        <end position="3417"/>
    </location>
</feature>
<feature type="compositionally biased region" description="Basic and acidic residues" evidence="1">
    <location>
        <begin position="2271"/>
        <end position="2281"/>
    </location>
</feature>
<feature type="compositionally biased region" description="Basic and acidic residues" evidence="1">
    <location>
        <begin position="1720"/>
        <end position="1737"/>
    </location>
</feature>
<feature type="compositionally biased region" description="Basic and acidic residues" evidence="1">
    <location>
        <begin position="1117"/>
        <end position="1136"/>
    </location>
</feature>
<feature type="region of interest" description="Disordered" evidence="1">
    <location>
        <begin position="3890"/>
        <end position="3918"/>
    </location>
</feature>
<keyword evidence="3" id="KW-1185">Reference proteome</keyword>
<feature type="region of interest" description="Disordered" evidence="1">
    <location>
        <begin position="4467"/>
        <end position="4496"/>
    </location>
</feature>
<sequence>MCYSGHCALQIAYGATGRTDRDGMKSSRVLPIAWHDNSVTGCCGAESDVEQHPTTSFAFQSMTIHGVSYSGGSRDISQVSSPSSREMSNNSISSRVDEALIDAAVEERNSFATAHRGGSMIRRFLTSVFSSSNARPAVRADSFQIHSFTPVVSTSSSDSLSPSSPAVNYRGWTRSPRSSSREAPVAEDVGESSAAPTGRSLPGAAWSSSHPGGTIIRRPIRLDSYAQHIPPPARMRTLAIGRMPNVTLKSFEPQVDTPSRSSDSHTSDSPYETDKDSRDHTQSSRAYSLCSPGVHGGRGDALRGRRLTKSRQAGTQRARRRKMFRYLRAKNLVEAKSGTPHSAESRELTARSDSLLSSSNSVSTARSVHTLSRDSPHAMAAFSAVPRLNLFWLQRSGGSSPSAAASSMNPEEKKADVYRSLFYNEGEETIRLETFLRTKQHTVGARSTSESHFDQTELQSEPKKQLCERLVGVKSVTTVRTQPEVTTVGDEAGRKESTSRLPGQKPAAPRERESLRTSQRNIDREVLEGPDLSVYHGLSDNSVSEYRFGSKLSPPHAVRPYHYEMLDIPSIRRVELQGAQVRMPMAKELVRDWGSVVQQQTTSDSSSDTPAIRSRSAEALCVFSTPCTADSDQRMKGAITHSHIIRRGTAPAKREKPLKSTFIWGTTVEDRNHPISPDPFSRLQGCGQTLQDELPSARTRPGWAALDSSLKNKDPQISAGDEAAKVEHTSAEPCLGTVPSFCRLVRSHDLLEAGAQVRVLGPTTDPETETASQLQTTELATLTTVDPSLSEMSRSVRVVPREMVEDDGQFGLSVSMREACAAASGKNINFEIKTTAPYKGTSLFKAGARRKSSDGSCPPPIESIDRSTDVATDHSGRRFDTPTIPKSCLRPEQITALERKQPPAESDGRTAPAVSHIQEITPADSPSRHEYSQTARRQRQQPPTPGTRHPQSGARAHIADGAGQHSEKDVHLPMEKEQAQATRLPDAPVETSLESQQRTADAQNAPDVCETVGRAGGFGGAESGGEEAVVFGPMTEAEAQATRLPDAPVETSVESQQETRDAREAPDVCETMERAEGSEGAESGREEALVFGPMTEAEAQATRLPDAPVETSVESQQETRDARKAPDVCETMERAEGSGGAESGGEEAVVFGPMTEAEAQATRLPDAPVETSLESQQRTGDAQNAPDVCETVERAEGSGGAESGRKEAVVFGPMTEAEAQATRLPDAPVETSLESQQRTGDAQNAPDVCETVGRAEGSGGPESGGEEAVVFGPMTEAEAQATRLPDAPVETSLESQQKTRDARKAPDVCETVARAEGSEGAESARKEAVVFGPMTEAEAQATRLPDAPVKTSVESQQETRDARKAPDVCETMERAEGSEGAESARKEAVVFGPMTEAEAQATRLPDAPVETSLESQQETRDARKAPDVCETMDTAEGSEGAESGGEEAVVFGPMTEAEAQATRLPDAPVKTSVKSQQKTRDARKAPDVCETMERAEGSEGAESARKEAVVFGPMTEAEAQATRLPDAPVKTSVESQQKTRDARKAPDVCETVARTEGSEGAESARKEAVVFGPMTEAEAQATRLPDAPVETSVESQQETRDARKAPDVCETMERAEGSEGAESARKEAVVFGPMTEAEAQATRLPDAPVETSLESQQRTGDAQNAPDVCETVGRAEGSEGAESGREEAVVFGPMTEAEAQATRLPDARVETSVESQQGTRDARKAPDVCETMERAEGSEGAQSGREEAVVFGPMTEAEAQATRLPDAPVETSVESQQATRDAQMAPDVCETVGTAEGSEGAESGRKEAVVFGPMTEAEAQATRLPDAPVETSLESQQETRDARKAPDVCEPMDTAEGSEGAESGGEEAVVFGPMTEAEAQATRLPDARVETSVESQQGTRDDRKAPDVCETMERAEGSEGAQSGREEAVVFGPMTEAEAQATRLPDARVETSAEPKQAVRDAQMASNVGDSVGTAEQSEGAESARKEAVVFGPMTEAEAQATRLPDAPVKTSVESQQKTRDARKAPDVCETVARTEGSEERLAVNQGSCQMGSVKNIHPGPGNEIQSSAGEGASCVANVRGRLQDPQTCTPSVSWMSALIELMNATGVLQHPVQNAALWKEAVVFGPMTEAEAQATRLPDAPVETSLESQQRTGDAQNAPDVCETVGRAEGSGGAKSGGEEAVVFGPMTEAEAQATRLPDAPVETSVESQQETRDARKAPDVCETMEKAQGSGGAESGREEAVVFGPMTEAEAQATRLPDAPVETSLESQQETRDARKAPDVCEPMDTAEGSEGAESGREEAVVFGPMTEAEAQATRLPDAPVETSLESQQRTGDAQNAPDVCETVERAEGPGGAESGGEEAVVFGPMTEAEAQATRLPDAPVETSLESQHRTGDAQNAPDVCATVERAEGSGGPESGRKEAVVFGPMTEAEAQATRLPDARVETSAEPRQAARDAQMAPSVGDSVGTAEQSEGAESGGEEAVVFGPMTEAEAQARGLPDAPVETSLESQQRTGDAQNAPDVCETVWRAEGSGGAESGRKEAVVFRPMTEAEAQATRLPDAPVETSAEPRQAARDAQMAPSVGDSVGTAEQSEGAESGGEEAVVFGPMTEAEAQARGLPDAAVQTSVERKPVSRELKDQRLLRHIEASGERGRGPEKAGVSVWRARNVMEECGPDRNAVEGRSCSQSDLFELHDGAVCHIQTEMGEGGLKGSESKDLRQLPLGWIGSSVSGVVAGVSTGTFAVPVAPCPTEGGEPNEPTREVYTHRSVTGCFARTEKQEHSGPMSADAAEELRMTRDALSVFSSPPSSPRSVQLLNHARSHPEVPRLDLYWLKKGGRRRPIKTRSDLELCTPTQVTGQALPRIATVDAIPVIQACDGPEAIKAGIIASLFEDDLSEFESLPKQSEVSVSSVSDAVTPAVLCHDASSPASSFKPRNIVQASRPQHHQSLRSSAGSAQTAAARSRLHTQGVAAESKTESSGNPFAIAMQNVEQNGGGHAPSSLDRAHRVETATSSQQAAASVLRKRASDRSESDPAVFDGVSSQYGMGLESLKKTGTVVEAANPCSSAGYERFSSTLSSTNMPISASSRSQSQSALVDGLRRSSWNLSDDVHAAKAATTERGSARTRGTQQLVGEKDKKASVSLPVQEKADQGIVTLGMPREAKGRFPVPTSTAEAPGDSLCVDDAGGTSALFANHKEAILSKKKTQTEQPKEAEHWGGGDTKLKKASKDERRTPFISRSEAMFGTLSGGPVSMSCRCKDDSEGVPGRRLAKACETKAGAVGNTFNSGEARETVDMAQTSANQGTGEVPQARPAVEHPLVTRENQINEASDGADFFGEKALGQERAAPAQEPKDGDRSRVSLQQPEIEGSSKSKQIRRQSVSGISHPPALAVASSQREKLGRISRTPKGKTGHLEKQSVQRTALLSEPAEGARVLMAENRRQKITPGVCLQAAQANARVDSAIQRFKQGVPAREKGVQLTSVDAASDRKPLIDETTSSQDIEVSKRPRIPKSLSVARPADKARSKPAASSTSVTTVESSKIRNESSTRPSAPAPKLSDVAGRETPVECMNVSERQSRLTLPKAGVGEDVSAVRARVARSSASIFGFRRNAQEHLDGGREVSVQRGRGTEPRQLGKKAFISWAAHRENLQPTGMKNPSKPLQPKYPVAASDILISRTRQHVSEDSVSIDSEGQEHRAAAQREAVPQTVHPVSRSLQVFRIPTIRTQRFGVRGSVHNPSVAESKASDSQEQRSVSSSASPPVAEPSTQNIERRQASERVNNPDTQCVKGRSAERKETGRCLSAHARASMQPAKALKVDSRYTIAKVGSAHAKRKLENTAVRGLSSACDVASAVSERNQTRATKHKGEASKAVASTAKADCVATTRHLFDRGSVPEFSAGPVGPRTAVKSHVSGAKSHTEPTEISAKLSLNAVRPSQSKDMANVRENVSTSPRSTTQEVSGCQAKNTRFAVSKRVAPTSMRSEAAQFTGPSSHAHEVPQAKTSRTTPPLEALKKHHAFLPRSSPGTKLANGPLTGGSAATKKTDTDAQEHGGAVLKKPVRSGIPHICPPISRQRLTTSGNDPTEENVGGEANTSAGQRPAARTAYGVTKASSVYGRAKTVKRLEKSPLELETSDEKPILPEAAKALMQPRQCRLVPLPKTQEEKAVRLQAWWRAEQVRTCLRATSCIREAKHPFFLSGRTVFPERESRGLDGGRPYPVEVSSSDAPKSFAASRLKNSPVAEAATKIHPGFSVEDDAVGKKGTSSSGRSCLLAASLKWDDDPWSACSADTEAAISSSAVVAAIFSGARRSSSTSWKSPLHSGDNTGIKRVSNAARSERDDSESTGNGEDHTKKGEPRVRGLPMSKLDKGTSGMHAVGSSVINGRESQPSSRTRKQTSFGKMDSSPESLFSRRTELPTALVEKEVLVTHALPLDPGTGLRVTENETWSAAGRWISSGHSKEDEGQVGRRLRTEVTSNKGTRQKCEAREVRPSGNNQGSNGTEHTFGFRMQRRDKRSIEDAHHREIKHWHEVGKFEGPLEMTQQRRTEHGTGTGNGVRNQNEMRGHMYNAADGELRGTEQSTLEQAVCRPTALARENTLEAPSTQCETAAKPLEETERGRREAEEEEEVCVRREGEERRRREAEVKRREETERSRREAEEEEGVRREEEETRRREAEVKRREETERSRREEEVEESVRREEEERRRREAEAKPLEETERGRREEEEEGMTREEEERRRREAEVKRREETERSRREAEEEDEGVRREEEERRLREAEAKRREETERSRREEEVEESVRREEEERRRREAEAKPLEETERGRREEEEEGMTREEEERRRREAEVKRREETERSRREAEQEEEVCVRREGEERRRREAEAKRREETERSRREAEEEVCVRREEEETRRREAEAKWGDKDEPKNTVELNGQGGHAKNQKFRQALHEKEAIKDIRQMKGSSAGGDVEEVLEGHVSPRPDLARTKKIENGTPNPDALRAPSDRSDPPRISFFLSSSAYSPVTVSSNSSRVLAGSSDEEENLLSQIICNKKAELEVAAPLPLLAATTEELPASTSAINDSSVGVGDMAVSAEQLSFVDGQRRYHRRKALTGKHRAESGRARTSPIDMFEIQERQRVDVMVLPPTREDSDVAMPDTRQMDSSSHVIERHMYPVLPETKKFGRMRRVPVAHNTTVLGGRATRTDSSSGGLGFFGRLLRDSDTKRFDS</sequence>
<feature type="region of interest" description="Disordered" evidence="1">
    <location>
        <begin position="3114"/>
        <end position="3139"/>
    </location>
</feature>
<feature type="compositionally biased region" description="Polar residues" evidence="1">
    <location>
        <begin position="2326"/>
        <end position="2336"/>
    </location>
</feature>
<feature type="compositionally biased region" description="Basic and acidic residues" evidence="1">
    <location>
        <begin position="1945"/>
        <end position="1959"/>
    </location>
</feature>
<feature type="compositionally biased region" description="Polar residues" evidence="1">
    <location>
        <begin position="3358"/>
        <end position="3381"/>
    </location>
</feature>
<feature type="region of interest" description="Disordered" evidence="1">
    <location>
        <begin position="4587"/>
        <end position="4930"/>
    </location>
</feature>
<feature type="compositionally biased region" description="Basic and acidic residues" evidence="1">
    <location>
        <begin position="1297"/>
        <end position="1307"/>
    </location>
</feature>